<dbReference type="Proteomes" id="UP000278733">
    <property type="component" value="Chromosome"/>
</dbReference>
<dbReference type="KEGG" id="rpne:NCTC8284_02754"/>
<organism evidence="1 2">
    <name type="scientific">Rodentibacter pneumotropicus</name>
    <dbReference type="NCBI Taxonomy" id="758"/>
    <lineage>
        <taxon>Bacteria</taxon>
        <taxon>Pseudomonadati</taxon>
        <taxon>Pseudomonadota</taxon>
        <taxon>Gammaproteobacteria</taxon>
        <taxon>Pasteurellales</taxon>
        <taxon>Pasteurellaceae</taxon>
        <taxon>Rodentibacter</taxon>
    </lineage>
</organism>
<evidence type="ECO:0000313" key="2">
    <source>
        <dbReference type="Proteomes" id="UP000278733"/>
    </source>
</evidence>
<reference evidence="1 2" key="1">
    <citation type="submission" date="2018-12" db="EMBL/GenBank/DDBJ databases">
        <authorList>
            <consortium name="Pathogen Informatics"/>
        </authorList>
    </citation>
    <scope>NUCLEOTIDE SEQUENCE [LARGE SCALE GENOMIC DNA]</scope>
    <source>
        <strain evidence="1 2">NCTC8284</strain>
    </source>
</reference>
<sequence length="146" mass="15928">MTANSINADRNLRISTAGNLINQHNLYADESVTLNANHITNRVEGRISSANTQLSAKGNLINEGLINGVSLDDQAKTIVKAGGQLINTGKGRIYGDHVALEADRIENSDKITAMKLNLRSSQQEGIWILLPVKLKTTQHIIYPITK</sequence>
<name>A0A3S4W314_9PAST</name>
<gene>
    <name evidence="1" type="ORF">NCTC8284_02754</name>
</gene>
<accession>A0A3S4W314</accession>
<evidence type="ECO:0000313" key="1">
    <source>
        <dbReference type="EMBL" id="VEH67557.1"/>
    </source>
</evidence>
<dbReference type="InterPro" id="IPR008619">
    <property type="entry name" value="Filamentous_hemagglutn_rpt"/>
</dbReference>
<proteinExistence type="predicted"/>
<dbReference type="AlphaFoldDB" id="A0A3S4W314"/>
<evidence type="ECO:0008006" key="3">
    <source>
        <dbReference type="Google" id="ProtNLM"/>
    </source>
</evidence>
<protein>
    <recommendedName>
        <fullName evidence="3">Protein PfhB1</fullName>
    </recommendedName>
</protein>
<dbReference type="EMBL" id="LR134405">
    <property type="protein sequence ID" value="VEH67557.1"/>
    <property type="molecule type" value="Genomic_DNA"/>
</dbReference>
<dbReference type="Pfam" id="PF05594">
    <property type="entry name" value="Fil_haemagg"/>
    <property type="match status" value="1"/>
</dbReference>